<name>A0A366DU47_9NOCA</name>
<organism evidence="1 2">
    <name type="scientific">Nocardia puris</name>
    <dbReference type="NCBI Taxonomy" id="208602"/>
    <lineage>
        <taxon>Bacteria</taxon>
        <taxon>Bacillati</taxon>
        <taxon>Actinomycetota</taxon>
        <taxon>Actinomycetes</taxon>
        <taxon>Mycobacteriales</taxon>
        <taxon>Nocardiaceae</taxon>
        <taxon>Nocardia</taxon>
    </lineage>
</organism>
<dbReference type="RefSeq" id="WP_067514438.1">
    <property type="nucleotide sequence ID" value="NZ_CP107943.1"/>
</dbReference>
<gene>
    <name evidence="1" type="ORF">DFR74_10223</name>
</gene>
<keyword evidence="2" id="KW-1185">Reference proteome</keyword>
<dbReference type="AlphaFoldDB" id="A0A366DU47"/>
<comment type="caution">
    <text evidence="1">The sequence shown here is derived from an EMBL/GenBank/DDBJ whole genome shotgun (WGS) entry which is preliminary data.</text>
</comment>
<evidence type="ECO:0000313" key="2">
    <source>
        <dbReference type="Proteomes" id="UP000252586"/>
    </source>
</evidence>
<evidence type="ECO:0008006" key="3">
    <source>
        <dbReference type="Google" id="ProtNLM"/>
    </source>
</evidence>
<dbReference type="SUPFAM" id="SSF47789">
    <property type="entry name" value="C-terminal domain of RNA polymerase alpha subunit"/>
    <property type="match status" value="1"/>
</dbReference>
<accession>A0A366DU47</accession>
<dbReference type="Gene3D" id="1.10.150.20">
    <property type="entry name" value="5' to 3' exonuclease, C-terminal subdomain"/>
    <property type="match status" value="1"/>
</dbReference>
<protein>
    <recommendedName>
        <fullName evidence="3">Helix-hairpin-helix protein</fullName>
    </recommendedName>
</protein>
<dbReference type="Proteomes" id="UP000252586">
    <property type="component" value="Unassembled WGS sequence"/>
</dbReference>
<reference evidence="1 2" key="1">
    <citation type="submission" date="2018-06" db="EMBL/GenBank/DDBJ databases">
        <title>Genomic Encyclopedia of Type Strains, Phase IV (KMG-IV): sequencing the most valuable type-strain genomes for metagenomic binning, comparative biology and taxonomic classification.</title>
        <authorList>
            <person name="Goeker M."/>
        </authorList>
    </citation>
    <scope>NUCLEOTIDE SEQUENCE [LARGE SCALE GENOMIC DNA]</scope>
    <source>
        <strain evidence="1 2">DSM 44599</strain>
    </source>
</reference>
<dbReference type="EMBL" id="QNRE01000002">
    <property type="protein sequence ID" value="RBO93607.1"/>
    <property type="molecule type" value="Genomic_DNA"/>
</dbReference>
<proteinExistence type="predicted"/>
<sequence length="180" mass="18741">MTTRAVLRKAASTFPEVEESSRAGAVVFSVRNKEFVSLTADGTVRLRLPAGDVGPAVERYADARPLTHAGRTIGAEIPLRDADGQHLWALVMAAWKYRAPKSLAAELDSITSGAATSGDLPPSIGKAATRALRTAELSTLAAVSARSEADLLALHGVGPKAVRILGEALAERGLAFAAES</sequence>
<evidence type="ECO:0000313" key="1">
    <source>
        <dbReference type="EMBL" id="RBO93607.1"/>
    </source>
</evidence>
<dbReference type="OrthoDB" id="7950977at2"/>